<feature type="transmembrane region" description="Helical" evidence="1">
    <location>
        <begin position="7"/>
        <end position="24"/>
    </location>
</feature>
<sequence>MKNLKIEIKWTLVFILMQLSWFYIEKWTGLHDRHIEQHAFYTNFVAIFAFVIYTLALFDKRENDLNGIMTYWQGFKTGLWITLFVTILTPLTQYLVSFWISPEYFDNMIAFSVQQGEMTQKEAEEYFEFKNYLILSTVFAPVAGVFTSAIVAIFTRKKKVSTA</sequence>
<feature type="transmembrane region" description="Helical" evidence="1">
    <location>
        <begin position="132"/>
        <end position="154"/>
    </location>
</feature>
<evidence type="ECO:0000313" key="3">
    <source>
        <dbReference type="Proteomes" id="UP000238157"/>
    </source>
</evidence>
<dbReference type="Proteomes" id="UP000238157">
    <property type="component" value="Unassembled WGS sequence"/>
</dbReference>
<organism evidence="2 3">
    <name type="scientific">Mongoliibacter ruber</name>
    <dbReference type="NCBI Taxonomy" id="1750599"/>
    <lineage>
        <taxon>Bacteria</taxon>
        <taxon>Pseudomonadati</taxon>
        <taxon>Bacteroidota</taxon>
        <taxon>Cytophagia</taxon>
        <taxon>Cytophagales</taxon>
        <taxon>Cyclobacteriaceae</taxon>
        <taxon>Mongoliibacter</taxon>
    </lineage>
</organism>
<dbReference type="Pfam" id="PF13858">
    <property type="entry name" value="DUF4199"/>
    <property type="match status" value="1"/>
</dbReference>
<evidence type="ECO:0000256" key="1">
    <source>
        <dbReference type="SAM" id="Phobius"/>
    </source>
</evidence>
<feature type="transmembrane region" description="Helical" evidence="1">
    <location>
        <begin position="79"/>
        <end position="100"/>
    </location>
</feature>
<gene>
    <name evidence="2" type="ORF">CLW00_11246</name>
</gene>
<dbReference type="OrthoDB" id="5766000at2"/>
<dbReference type="EMBL" id="PVTR01000012">
    <property type="protein sequence ID" value="PRY85465.1"/>
    <property type="molecule type" value="Genomic_DNA"/>
</dbReference>
<dbReference type="AlphaFoldDB" id="A0A2T0WFM2"/>
<reference evidence="2 3" key="1">
    <citation type="submission" date="2018-03" db="EMBL/GenBank/DDBJ databases">
        <title>Genomic Encyclopedia of Archaeal and Bacterial Type Strains, Phase II (KMG-II): from individual species to whole genera.</title>
        <authorList>
            <person name="Goeker M."/>
        </authorList>
    </citation>
    <scope>NUCLEOTIDE SEQUENCE [LARGE SCALE GENOMIC DNA]</scope>
    <source>
        <strain evidence="2 3">DSM 27929</strain>
    </source>
</reference>
<feature type="transmembrane region" description="Helical" evidence="1">
    <location>
        <begin position="39"/>
        <end position="58"/>
    </location>
</feature>
<keyword evidence="1" id="KW-1133">Transmembrane helix</keyword>
<dbReference type="InterPro" id="IPR025250">
    <property type="entry name" value="DUF4199"/>
</dbReference>
<protein>
    <submittedName>
        <fullName evidence="2">Uncharacterized protein DUF4199</fullName>
    </submittedName>
</protein>
<name>A0A2T0WFM2_9BACT</name>
<keyword evidence="1" id="KW-0812">Transmembrane</keyword>
<keyword evidence="3" id="KW-1185">Reference proteome</keyword>
<proteinExistence type="predicted"/>
<evidence type="ECO:0000313" key="2">
    <source>
        <dbReference type="EMBL" id="PRY85465.1"/>
    </source>
</evidence>
<accession>A0A2T0WFM2</accession>
<dbReference type="RefSeq" id="WP_106135003.1">
    <property type="nucleotide sequence ID" value="NZ_PVTR01000012.1"/>
</dbReference>
<comment type="caution">
    <text evidence="2">The sequence shown here is derived from an EMBL/GenBank/DDBJ whole genome shotgun (WGS) entry which is preliminary data.</text>
</comment>
<keyword evidence="1" id="KW-0472">Membrane</keyword>